<dbReference type="Proteomes" id="UP001209229">
    <property type="component" value="Unassembled WGS sequence"/>
</dbReference>
<dbReference type="InterPro" id="IPR006145">
    <property type="entry name" value="PsdUridine_synth_RsuA/RluA"/>
</dbReference>
<dbReference type="Pfam" id="PF01479">
    <property type="entry name" value="S4"/>
    <property type="match status" value="1"/>
</dbReference>
<dbReference type="CDD" id="cd00165">
    <property type="entry name" value="S4"/>
    <property type="match status" value="1"/>
</dbReference>
<dbReference type="PANTHER" id="PTHR47683:SF2">
    <property type="entry name" value="RNA-BINDING S4 DOMAIN-CONTAINING PROTEIN"/>
    <property type="match status" value="1"/>
</dbReference>
<gene>
    <name evidence="7" type="ORF">OM075_04270</name>
</gene>
<dbReference type="NCBIfam" id="TIGR00093">
    <property type="entry name" value="pseudouridine synthase"/>
    <property type="match status" value="1"/>
</dbReference>
<dbReference type="InterPro" id="IPR020103">
    <property type="entry name" value="PsdUridine_synth_cat_dom_sf"/>
</dbReference>
<dbReference type="PROSITE" id="PS50889">
    <property type="entry name" value="S4"/>
    <property type="match status" value="1"/>
</dbReference>
<dbReference type="SMART" id="SM00363">
    <property type="entry name" value="S4"/>
    <property type="match status" value="1"/>
</dbReference>
<keyword evidence="3" id="KW-0694">RNA-binding</keyword>
<dbReference type="GO" id="GO:0120159">
    <property type="term" value="F:rRNA pseudouridine synthase activity"/>
    <property type="evidence" value="ECO:0007669"/>
    <property type="project" value="UniProtKB-ARBA"/>
</dbReference>
<dbReference type="Gene3D" id="3.30.70.580">
    <property type="entry name" value="Pseudouridine synthase I, catalytic domain, N-terminal subdomain"/>
    <property type="match status" value="1"/>
</dbReference>
<evidence type="ECO:0000259" key="6">
    <source>
        <dbReference type="SMART" id="SM00363"/>
    </source>
</evidence>
<reference evidence="7" key="1">
    <citation type="submission" date="2022-10" db="EMBL/GenBank/DDBJ databases">
        <authorList>
            <person name="Yu W.X."/>
        </authorList>
    </citation>
    <scope>NUCLEOTIDE SEQUENCE</scope>
    <source>
        <strain evidence="7">AAT</strain>
    </source>
</reference>
<dbReference type="PROSITE" id="PS01149">
    <property type="entry name" value="PSI_RSU"/>
    <property type="match status" value="1"/>
</dbReference>
<dbReference type="InterPro" id="IPR042092">
    <property type="entry name" value="PsdUridine_s_RsuA/RluB/E/F_cat"/>
</dbReference>
<feature type="compositionally biased region" description="Basic residues" evidence="5">
    <location>
        <begin position="1"/>
        <end position="11"/>
    </location>
</feature>
<dbReference type="InterPro" id="IPR018496">
    <property type="entry name" value="PsdUridine_synth_RsuA/RluB_CS"/>
</dbReference>
<feature type="domain" description="RNA-binding S4" evidence="6">
    <location>
        <begin position="36"/>
        <end position="103"/>
    </location>
</feature>
<dbReference type="CDD" id="cd02870">
    <property type="entry name" value="PseudoU_synth_RsuA_like"/>
    <property type="match status" value="1"/>
</dbReference>
<protein>
    <recommendedName>
        <fullName evidence="4">Pseudouridine synthase</fullName>
        <ecNumber evidence="4">5.4.99.-</ecNumber>
    </recommendedName>
</protein>
<organism evidence="7 8">
    <name type="scientific">Plebeiibacterium sediminum</name>
    <dbReference type="NCBI Taxonomy" id="2992112"/>
    <lineage>
        <taxon>Bacteria</taxon>
        <taxon>Pseudomonadati</taxon>
        <taxon>Bacteroidota</taxon>
        <taxon>Bacteroidia</taxon>
        <taxon>Marinilabiliales</taxon>
        <taxon>Marinilabiliaceae</taxon>
        <taxon>Plebeiibacterium</taxon>
    </lineage>
</organism>
<dbReference type="AlphaFoldDB" id="A0AAE3M1P5"/>
<evidence type="ECO:0000256" key="1">
    <source>
        <dbReference type="ARBA" id="ARBA00008348"/>
    </source>
</evidence>
<dbReference type="GO" id="GO:0003723">
    <property type="term" value="F:RNA binding"/>
    <property type="evidence" value="ECO:0007669"/>
    <property type="project" value="UniProtKB-KW"/>
</dbReference>
<comment type="similarity">
    <text evidence="1 4">Belongs to the pseudouridine synthase RsuA family.</text>
</comment>
<dbReference type="GO" id="GO:0000455">
    <property type="term" value="P:enzyme-directed rRNA pseudouridine synthesis"/>
    <property type="evidence" value="ECO:0007669"/>
    <property type="project" value="UniProtKB-ARBA"/>
</dbReference>
<dbReference type="EC" id="5.4.99.-" evidence="4"/>
<dbReference type="EMBL" id="JAPDPJ010000005">
    <property type="protein sequence ID" value="MCW3785666.1"/>
    <property type="molecule type" value="Genomic_DNA"/>
</dbReference>
<dbReference type="Gene3D" id="3.30.70.1560">
    <property type="entry name" value="Alpha-L RNA-binding motif"/>
    <property type="match status" value="1"/>
</dbReference>
<evidence type="ECO:0000313" key="8">
    <source>
        <dbReference type="Proteomes" id="UP001209229"/>
    </source>
</evidence>
<dbReference type="InterPro" id="IPR020094">
    <property type="entry name" value="TruA/RsuA/RluB/E/F_N"/>
</dbReference>
<sequence>MSKNTPKKFTKGTKNTEHKSSGKDVVPQKKDDNAAIRLNKFIANAGVCSRREADKLISEGLITVNGEVVSAVGTMVKTTDKVVYDGKDLNPEKLVYVLLNKPKDCVTTLSDPHAKRTVIDIVKNACTERIYPVGRLDKMTTGVLLLTNDGDLAKKLTHPSHEHRKIYHAFLDKPITKSDLQKIETGFELEDGFIKSDKLSLVKDNPLEVGIEIHSGKNRIVRRIFKHLGYEVIKLDRVYFSGLTKKDVPRGKWRFLTQKEITFLKAGIMK</sequence>
<name>A0AAE3M1P5_9BACT</name>
<dbReference type="SUPFAM" id="SSF55120">
    <property type="entry name" value="Pseudouridine synthase"/>
    <property type="match status" value="1"/>
</dbReference>
<dbReference type="InterPro" id="IPR002942">
    <property type="entry name" value="S4_RNA-bd"/>
</dbReference>
<dbReference type="Gene3D" id="3.10.290.10">
    <property type="entry name" value="RNA-binding S4 domain"/>
    <property type="match status" value="1"/>
</dbReference>
<dbReference type="FunFam" id="3.10.290.10:FF:000003">
    <property type="entry name" value="Pseudouridine synthase"/>
    <property type="match status" value="1"/>
</dbReference>
<feature type="region of interest" description="Disordered" evidence="5">
    <location>
        <begin position="1"/>
        <end position="29"/>
    </location>
</feature>
<dbReference type="Pfam" id="PF00849">
    <property type="entry name" value="PseudoU_synth_2"/>
    <property type="match status" value="1"/>
</dbReference>
<keyword evidence="2 4" id="KW-0413">Isomerase</keyword>
<feature type="compositionally biased region" description="Basic and acidic residues" evidence="5">
    <location>
        <begin position="14"/>
        <end position="29"/>
    </location>
</feature>
<evidence type="ECO:0000256" key="2">
    <source>
        <dbReference type="ARBA" id="ARBA00023235"/>
    </source>
</evidence>
<dbReference type="RefSeq" id="WP_301189238.1">
    <property type="nucleotide sequence ID" value="NZ_JAPDPJ010000005.1"/>
</dbReference>
<comment type="caution">
    <text evidence="7">The sequence shown here is derived from an EMBL/GenBank/DDBJ whole genome shotgun (WGS) entry which is preliminary data.</text>
</comment>
<evidence type="ECO:0000256" key="3">
    <source>
        <dbReference type="PROSITE-ProRule" id="PRU00182"/>
    </source>
</evidence>
<proteinExistence type="inferred from homology"/>
<dbReference type="InterPro" id="IPR050343">
    <property type="entry name" value="RsuA_PseudoU_synthase"/>
</dbReference>
<evidence type="ECO:0000313" key="7">
    <source>
        <dbReference type="EMBL" id="MCW3785666.1"/>
    </source>
</evidence>
<dbReference type="InterPro" id="IPR000748">
    <property type="entry name" value="PsdUridine_synth_RsuA/RluB/E/F"/>
</dbReference>
<dbReference type="InterPro" id="IPR036986">
    <property type="entry name" value="S4_RNA-bd_sf"/>
</dbReference>
<evidence type="ECO:0000256" key="4">
    <source>
        <dbReference type="RuleBase" id="RU003887"/>
    </source>
</evidence>
<accession>A0AAE3M1P5</accession>
<dbReference type="SUPFAM" id="SSF55174">
    <property type="entry name" value="Alpha-L RNA-binding motif"/>
    <property type="match status" value="1"/>
</dbReference>
<evidence type="ECO:0000256" key="5">
    <source>
        <dbReference type="SAM" id="MobiDB-lite"/>
    </source>
</evidence>
<dbReference type="PANTHER" id="PTHR47683">
    <property type="entry name" value="PSEUDOURIDINE SYNTHASE FAMILY PROTEIN-RELATED"/>
    <property type="match status" value="1"/>
</dbReference>
<keyword evidence="8" id="KW-1185">Reference proteome</keyword>